<dbReference type="GO" id="GO:0008483">
    <property type="term" value="F:transaminase activity"/>
    <property type="evidence" value="ECO:0007669"/>
    <property type="project" value="UniProtKB-KW"/>
</dbReference>
<dbReference type="Pfam" id="PF00155">
    <property type="entry name" value="Aminotran_1_2"/>
    <property type="match status" value="1"/>
</dbReference>
<dbReference type="InterPro" id="IPR004838">
    <property type="entry name" value="NHTrfase_class1_PyrdxlP-BS"/>
</dbReference>
<dbReference type="InterPro" id="IPR015421">
    <property type="entry name" value="PyrdxlP-dep_Trfase_major"/>
</dbReference>
<proteinExistence type="inferred from homology"/>
<evidence type="ECO:0000256" key="1">
    <source>
        <dbReference type="ARBA" id="ARBA00001933"/>
    </source>
</evidence>
<dbReference type="PROSITE" id="PS00105">
    <property type="entry name" value="AA_TRANSFER_CLASS_1"/>
    <property type="match status" value="1"/>
</dbReference>
<sequence length="401" mass="45390">MKISQRVLNTQFSPIRKLVPYAERAKKEGKKVYLLNIGQPDIETPKAFFEGIKKYSSKVIYYSHSAGLLELREAFSDYYKLWDIDFDPQELIVTTGGSEAAIFALASVADPGDEVMVIEPFYANYKGFAEMLNVKLCPVKADPETGYAVPSIEEFEKAYNESVKAIIFSNPSNPTGAVYSYDEVKRIVDFAKEKDIFVISDEVYKEFTFDGTKHVSVMNFEDKDRFILIDSVSKRYSACGARIGVFATKNKKLLEQVMKFAQSRLSPPLLAQFGVLGLLRDLGKDYYQGIALEYQKRRDAAYEEIRKIEGAVCKKPHGSFYLSVKLPIDDSEEFIKWMLTDFDVNGETVMVSPLSGFYATPGAGKQEIRIAYVLNSEELRKASNILKEAVTVYNEKKIKVK</sequence>
<dbReference type="GO" id="GO:0030170">
    <property type="term" value="F:pyridoxal phosphate binding"/>
    <property type="evidence" value="ECO:0007669"/>
    <property type="project" value="InterPro"/>
</dbReference>
<dbReference type="RefSeq" id="WP_103077529.1">
    <property type="nucleotide sequence ID" value="NZ_AZRN01000033.1"/>
</dbReference>
<dbReference type="CDD" id="cd00609">
    <property type="entry name" value="AAT_like"/>
    <property type="match status" value="1"/>
</dbReference>
<reference evidence="8 9" key="1">
    <citation type="submission" date="2013-12" db="EMBL/GenBank/DDBJ databases">
        <title>Comparative genomics of Petrotoga isolates.</title>
        <authorList>
            <person name="Nesbo C.L."/>
            <person name="Charchuk R."/>
            <person name="Chow K."/>
        </authorList>
    </citation>
    <scope>NUCLEOTIDE SEQUENCE [LARGE SCALE GENOMIC DNA]</scope>
    <source>
        <strain evidence="8 9">DSM 14811</strain>
    </source>
</reference>
<name>A0A2K1P7M1_9BACT</name>
<dbReference type="InterPro" id="IPR004839">
    <property type="entry name" value="Aminotransferase_I/II_large"/>
</dbReference>
<dbReference type="Gene3D" id="3.40.640.10">
    <property type="entry name" value="Type I PLP-dependent aspartate aminotransferase-like (Major domain)"/>
    <property type="match status" value="1"/>
</dbReference>
<evidence type="ECO:0000313" key="8">
    <source>
        <dbReference type="EMBL" id="PNR98686.1"/>
    </source>
</evidence>
<dbReference type="InterPro" id="IPR015422">
    <property type="entry name" value="PyrdxlP-dep_Trfase_small"/>
</dbReference>
<keyword evidence="5" id="KW-0663">Pyridoxal phosphate</keyword>
<evidence type="ECO:0000256" key="4">
    <source>
        <dbReference type="ARBA" id="ARBA00022679"/>
    </source>
</evidence>
<comment type="similarity">
    <text evidence="2 6">Belongs to the class-I pyridoxal-phosphate-dependent aminotransferase family.</text>
</comment>
<comment type="caution">
    <text evidence="8">The sequence shown here is derived from an EMBL/GenBank/DDBJ whole genome shotgun (WGS) entry which is preliminary data.</text>
</comment>
<comment type="cofactor">
    <cofactor evidence="1 6">
        <name>pyridoxal 5'-phosphate</name>
        <dbReference type="ChEBI" id="CHEBI:597326"/>
    </cofactor>
</comment>
<evidence type="ECO:0000256" key="5">
    <source>
        <dbReference type="ARBA" id="ARBA00022898"/>
    </source>
</evidence>
<accession>A0A2K1P7M1</accession>
<dbReference type="Proteomes" id="UP000236604">
    <property type="component" value="Unassembled WGS sequence"/>
</dbReference>
<gene>
    <name evidence="8" type="ORF">X927_08170</name>
</gene>
<dbReference type="SUPFAM" id="SSF53383">
    <property type="entry name" value="PLP-dependent transferases"/>
    <property type="match status" value="1"/>
</dbReference>
<dbReference type="AlphaFoldDB" id="A0A2K1P7M1"/>
<keyword evidence="9" id="KW-1185">Reference proteome</keyword>
<keyword evidence="4 6" id="KW-0808">Transferase</keyword>
<organism evidence="8 9">
    <name type="scientific">Petrotoga mexicana DSM 14811</name>
    <dbReference type="NCBI Taxonomy" id="1122954"/>
    <lineage>
        <taxon>Bacteria</taxon>
        <taxon>Thermotogati</taxon>
        <taxon>Thermotogota</taxon>
        <taxon>Thermotogae</taxon>
        <taxon>Petrotogales</taxon>
        <taxon>Petrotogaceae</taxon>
        <taxon>Petrotoga</taxon>
    </lineage>
</organism>
<dbReference type="PANTHER" id="PTHR46383:SF1">
    <property type="entry name" value="ASPARTATE AMINOTRANSFERASE"/>
    <property type="match status" value="1"/>
</dbReference>
<dbReference type="GO" id="GO:0006520">
    <property type="term" value="P:amino acid metabolic process"/>
    <property type="evidence" value="ECO:0007669"/>
    <property type="project" value="InterPro"/>
</dbReference>
<dbReference type="NCBIfam" id="NF005744">
    <property type="entry name" value="PRK07568.1"/>
    <property type="match status" value="1"/>
</dbReference>
<feature type="domain" description="Aminotransferase class I/classII large" evidence="7">
    <location>
        <begin position="31"/>
        <end position="382"/>
    </location>
</feature>
<evidence type="ECO:0000256" key="3">
    <source>
        <dbReference type="ARBA" id="ARBA00022576"/>
    </source>
</evidence>
<dbReference type="InterPro" id="IPR015424">
    <property type="entry name" value="PyrdxlP-dep_Trfase"/>
</dbReference>
<dbReference type="EC" id="2.6.1.-" evidence="6"/>
<evidence type="ECO:0000259" key="7">
    <source>
        <dbReference type="Pfam" id="PF00155"/>
    </source>
</evidence>
<protein>
    <recommendedName>
        <fullName evidence="6">Aminotransferase</fullName>
        <ecNumber evidence="6">2.6.1.-</ecNumber>
    </recommendedName>
</protein>
<dbReference type="PRINTS" id="PR00753">
    <property type="entry name" value="ACCSYNTHASE"/>
</dbReference>
<evidence type="ECO:0000256" key="2">
    <source>
        <dbReference type="ARBA" id="ARBA00007441"/>
    </source>
</evidence>
<dbReference type="InterPro" id="IPR050596">
    <property type="entry name" value="AspAT/PAT-like"/>
</dbReference>
<dbReference type="EMBL" id="AZRN01000033">
    <property type="protein sequence ID" value="PNR98686.1"/>
    <property type="molecule type" value="Genomic_DNA"/>
</dbReference>
<dbReference type="PANTHER" id="PTHR46383">
    <property type="entry name" value="ASPARTATE AMINOTRANSFERASE"/>
    <property type="match status" value="1"/>
</dbReference>
<keyword evidence="3 6" id="KW-0032">Aminotransferase</keyword>
<evidence type="ECO:0000256" key="6">
    <source>
        <dbReference type="RuleBase" id="RU000481"/>
    </source>
</evidence>
<dbReference type="Gene3D" id="3.90.1150.10">
    <property type="entry name" value="Aspartate Aminotransferase, domain 1"/>
    <property type="match status" value="1"/>
</dbReference>
<evidence type="ECO:0000313" key="9">
    <source>
        <dbReference type="Proteomes" id="UP000236604"/>
    </source>
</evidence>